<evidence type="ECO:0000256" key="1">
    <source>
        <dbReference type="ARBA" id="ARBA00006739"/>
    </source>
</evidence>
<dbReference type="RefSeq" id="WP_121220828.1">
    <property type="nucleotide sequence ID" value="NZ_RBIG01000003.1"/>
</dbReference>
<name>A0A420WBF1_9PROT</name>
<dbReference type="EMBL" id="RBIG01000003">
    <property type="protein sequence ID" value="RKQ68260.1"/>
    <property type="molecule type" value="Genomic_DNA"/>
</dbReference>
<dbReference type="InterPro" id="IPR029044">
    <property type="entry name" value="Nucleotide-diphossugar_trans"/>
</dbReference>
<dbReference type="InterPro" id="IPR050834">
    <property type="entry name" value="Glycosyltransf_2"/>
</dbReference>
<evidence type="ECO:0000256" key="2">
    <source>
        <dbReference type="ARBA" id="ARBA00022676"/>
    </source>
</evidence>
<dbReference type="Gene3D" id="3.90.550.10">
    <property type="entry name" value="Spore Coat Polysaccharide Biosynthesis Protein SpsA, Chain A"/>
    <property type="match status" value="1"/>
</dbReference>
<protein>
    <submittedName>
        <fullName evidence="5">Glycosyltransferase involved in cell wall biosynthesis</fullName>
    </submittedName>
</protein>
<feature type="domain" description="Glycosyltransferase 2-like" evidence="4">
    <location>
        <begin position="11"/>
        <end position="172"/>
    </location>
</feature>
<sequence length="309" mass="34042">MKGDPVPLVEVVLSSYDGAAWLEAQIASILGQTHGNLRLSVRDDGSRDGTPEMLAAWAEREERLSFRQGSRNLGPAGSFFRLLDDVGSDVAFVAFADQDDVWEADKIARAVAALSALPEGVPGLYCARVVIVDEDLQRRGLSPLPGRGPSLANALVENIAIGCTSVLNRAALTLLRAEWPQPPVKHDWWCYQVVSVLGQVIYDARPALKYRQHGGNMTGAGYTPLDRFLGKVGRQLNGEQSALRRHQAGELLRLFGDRLPARDRALVEAFLESEQGIARRLRYAVSGGVYRQHWLDDLAYRLLYVIRGV</sequence>
<dbReference type="CDD" id="cd04196">
    <property type="entry name" value="GT_2_like_d"/>
    <property type="match status" value="1"/>
</dbReference>
<keyword evidence="3 5" id="KW-0808">Transferase</keyword>
<evidence type="ECO:0000259" key="4">
    <source>
        <dbReference type="Pfam" id="PF00535"/>
    </source>
</evidence>
<dbReference type="AlphaFoldDB" id="A0A420WBF1"/>
<dbReference type="PANTHER" id="PTHR43685">
    <property type="entry name" value="GLYCOSYLTRANSFERASE"/>
    <property type="match status" value="1"/>
</dbReference>
<dbReference type="PANTHER" id="PTHR43685:SF5">
    <property type="entry name" value="GLYCOSYLTRANSFERASE EPSE-RELATED"/>
    <property type="match status" value="1"/>
</dbReference>
<accession>A0A420WBF1</accession>
<dbReference type="GO" id="GO:0016757">
    <property type="term" value="F:glycosyltransferase activity"/>
    <property type="evidence" value="ECO:0007669"/>
    <property type="project" value="UniProtKB-KW"/>
</dbReference>
<comment type="similarity">
    <text evidence="1">Belongs to the glycosyltransferase 2 family.</text>
</comment>
<dbReference type="Pfam" id="PF00535">
    <property type="entry name" value="Glycos_transf_2"/>
    <property type="match status" value="1"/>
</dbReference>
<proteinExistence type="inferred from homology"/>
<dbReference type="Proteomes" id="UP000277424">
    <property type="component" value="Unassembled WGS sequence"/>
</dbReference>
<dbReference type="InterPro" id="IPR001173">
    <property type="entry name" value="Glyco_trans_2-like"/>
</dbReference>
<comment type="caution">
    <text evidence="5">The sequence shown here is derived from an EMBL/GenBank/DDBJ whole genome shotgun (WGS) entry which is preliminary data.</text>
</comment>
<dbReference type="OrthoDB" id="6383742at2"/>
<organism evidence="5 6">
    <name type="scientific">Oceanibaculum indicum</name>
    <dbReference type="NCBI Taxonomy" id="526216"/>
    <lineage>
        <taxon>Bacteria</taxon>
        <taxon>Pseudomonadati</taxon>
        <taxon>Pseudomonadota</taxon>
        <taxon>Alphaproteobacteria</taxon>
        <taxon>Rhodospirillales</taxon>
        <taxon>Oceanibaculaceae</taxon>
        <taxon>Oceanibaculum</taxon>
    </lineage>
</organism>
<evidence type="ECO:0000313" key="5">
    <source>
        <dbReference type="EMBL" id="RKQ68260.1"/>
    </source>
</evidence>
<gene>
    <name evidence="5" type="ORF">BCL74_2737</name>
</gene>
<evidence type="ECO:0000256" key="3">
    <source>
        <dbReference type="ARBA" id="ARBA00022679"/>
    </source>
</evidence>
<evidence type="ECO:0000313" key="6">
    <source>
        <dbReference type="Proteomes" id="UP000277424"/>
    </source>
</evidence>
<keyword evidence="2" id="KW-0328">Glycosyltransferase</keyword>
<reference evidence="5 6" key="1">
    <citation type="submission" date="2018-10" db="EMBL/GenBank/DDBJ databases">
        <title>Comparative analysis of microorganisms from saline springs in Andes Mountain Range, Colombia.</title>
        <authorList>
            <person name="Rubin E."/>
        </authorList>
    </citation>
    <scope>NUCLEOTIDE SEQUENCE [LARGE SCALE GENOMIC DNA]</scope>
    <source>
        <strain evidence="5 6">USBA 36</strain>
    </source>
</reference>
<dbReference type="SUPFAM" id="SSF53448">
    <property type="entry name" value="Nucleotide-diphospho-sugar transferases"/>
    <property type="match status" value="1"/>
</dbReference>